<name>A0A814AQE8_ADIRI</name>
<keyword evidence="3" id="KW-1185">Reference proteome</keyword>
<accession>A0A814AQE8</accession>
<reference evidence="1" key="1">
    <citation type="submission" date="2021-02" db="EMBL/GenBank/DDBJ databases">
        <authorList>
            <person name="Nowell W R."/>
        </authorList>
    </citation>
    <scope>NUCLEOTIDE SEQUENCE</scope>
</reference>
<organism evidence="1 4">
    <name type="scientific">Adineta ricciae</name>
    <name type="common">Rotifer</name>
    <dbReference type="NCBI Taxonomy" id="249248"/>
    <lineage>
        <taxon>Eukaryota</taxon>
        <taxon>Metazoa</taxon>
        <taxon>Spiralia</taxon>
        <taxon>Gnathifera</taxon>
        <taxon>Rotifera</taxon>
        <taxon>Eurotatoria</taxon>
        <taxon>Bdelloidea</taxon>
        <taxon>Adinetida</taxon>
        <taxon>Adinetidae</taxon>
        <taxon>Adineta</taxon>
    </lineage>
</organism>
<evidence type="ECO:0000313" key="2">
    <source>
        <dbReference type="EMBL" id="CAF1486580.1"/>
    </source>
</evidence>
<dbReference type="Proteomes" id="UP000663828">
    <property type="component" value="Unassembled WGS sequence"/>
</dbReference>
<dbReference type="AlphaFoldDB" id="A0A814AQE8"/>
<gene>
    <name evidence="1" type="ORF">EDS130_LOCUS10491</name>
    <name evidence="2" type="ORF">XAT740_LOCUS38842</name>
</gene>
<evidence type="ECO:0000313" key="4">
    <source>
        <dbReference type="Proteomes" id="UP000663852"/>
    </source>
</evidence>
<sequence length="147" mass="17036">MATRSRFAGAAPKELFTADEINHAIQKNKLVVILFNERYAKGETVETHLNYCQAIYEYRDDVHFYKSLFMSSAIDSVEKKHKVQSCPTFLFFRDGELVCRFDDADDEPEDIATQKKNLKTEITALKDITDPKEYQLRVFLEKLCGRA</sequence>
<dbReference type="EMBL" id="CAJNOR010004239">
    <property type="protein sequence ID" value="CAF1486580.1"/>
    <property type="molecule type" value="Genomic_DNA"/>
</dbReference>
<dbReference type="Gene3D" id="3.40.30.10">
    <property type="entry name" value="Glutaredoxin"/>
    <property type="match status" value="1"/>
</dbReference>
<evidence type="ECO:0000313" key="1">
    <source>
        <dbReference type="EMBL" id="CAF0915419.1"/>
    </source>
</evidence>
<comment type="caution">
    <text evidence="1">The sequence shown here is derived from an EMBL/GenBank/DDBJ whole genome shotgun (WGS) entry which is preliminary data.</text>
</comment>
<dbReference type="EMBL" id="CAJNOJ010000036">
    <property type="protein sequence ID" value="CAF0915419.1"/>
    <property type="molecule type" value="Genomic_DNA"/>
</dbReference>
<dbReference type="SUPFAM" id="SSF52833">
    <property type="entry name" value="Thioredoxin-like"/>
    <property type="match status" value="1"/>
</dbReference>
<evidence type="ECO:0008006" key="5">
    <source>
        <dbReference type="Google" id="ProtNLM"/>
    </source>
</evidence>
<protein>
    <recommendedName>
        <fullName evidence="5">Thioredoxin domain-containing protein</fullName>
    </recommendedName>
</protein>
<evidence type="ECO:0000313" key="3">
    <source>
        <dbReference type="Proteomes" id="UP000663828"/>
    </source>
</evidence>
<dbReference type="CDD" id="cd02947">
    <property type="entry name" value="TRX_family"/>
    <property type="match status" value="1"/>
</dbReference>
<proteinExistence type="predicted"/>
<dbReference type="Proteomes" id="UP000663852">
    <property type="component" value="Unassembled WGS sequence"/>
</dbReference>
<dbReference type="InterPro" id="IPR036249">
    <property type="entry name" value="Thioredoxin-like_sf"/>
</dbReference>